<evidence type="ECO:0008006" key="4">
    <source>
        <dbReference type="Google" id="ProtNLM"/>
    </source>
</evidence>
<dbReference type="Pfam" id="PF10282">
    <property type="entry name" value="Lactonase"/>
    <property type="match status" value="1"/>
</dbReference>
<dbReference type="InterPro" id="IPR019405">
    <property type="entry name" value="Lactonase_7-beta_prop"/>
</dbReference>
<evidence type="ECO:0000313" key="3">
    <source>
        <dbReference type="Proteomes" id="UP000245168"/>
    </source>
</evidence>
<comment type="caution">
    <text evidence="2">The sequence shown here is derived from an EMBL/GenBank/DDBJ whole genome shotgun (WGS) entry which is preliminary data.</text>
</comment>
<protein>
    <recommendedName>
        <fullName evidence="4">YncE family protein</fullName>
    </recommendedName>
</protein>
<dbReference type="InterPro" id="IPR011048">
    <property type="entry name" value="Haem_d1_sf"/>
</dbReference>
<feature type="signal peptide" evidence="1">
    <location>
        <begin position="1"/>
        <end position="22"/>
    </location>
</feature>
<dbReference type="Gene3D" id="2.130.10.10">
    <property type="entry name" value="YVTN repeat-like/Quinoprotein amine dehydrogenase"/>
    <property type="match status" value="2"/>
</dbReference>
<dbReference type="InterPro" id="IPR015943">
    <property type="entry name" value="WD40/YVTN_repeat-like_dom_sf"/>
</dbReference>
<gene>
    <name evidence="2" type="ORF">DDZ18_12200</name>
</gene>
<evidence type="ECO:0000256" key="1">
    <source>
        <dbReference type="SAM" id="SignalP"/>
    </source>
</evidence>
<dbReference type="RefSeq" id="WP_109253679.1">
    <property type="nucleotide sequence ID" value="NZ_QEXV01000006.1"/>
</dbReference>
<dbReference type="InterPro" id="IPR011964">
    <property type="entry name" value="YVTN_b-propeller_repeat"/>
</dbReference>
<keyword evidence="1" id="KW-0732">Signal</keyword>
<name>A0A2U2BR87_9PROT</name>
<dbReference type="AlphaFoldDB" id="A0A2U2BR87"/>
<dbReference type="Proteomes" id="UP000245168">
    <property type="component" value="Unassembled WGS sequence"/>
</dbReference>
<dbReference type="PANTHER" id="PTHR47197">
    <property type="entry name" value="PROTEIN NIRF"/>
    <property type="match status" value="1"/>
</dbReference>
<keyword evidence="3" id="KW-1185">Reference proteome</keyword>
<proteinExistence type="predicted"/>
<dbReference type="OrthoDB" id="145213at2"/>
<feature type="chain" id="PRO_5015421736" description="YncE family protein" evidence="1">
    <location>
        <begin position="23"/>
        <end position="324"/>
    </location>
</feature>
<reference evidence="3" key="1">
    <citation type="submission" date="2018-05" db="EMBL/GenBank/DDBJ databases">
        <authorList>
            <person name="Liu B.-T."/>
        </authorList>
    </citation>
    <scope>NUCLEOTIDE SEQUENCE [LARGE SCALE GENOMIC DNA]</scope>
    <source>
        <strain evidence="3">WD6-1</strain>
    </source>
</reference>
<dbReference type="InterPro" id="IPR051200">
    <property type="entry name" value="Host-pathogen_enzymatic-act"/>
</dbReference>
<dbReference type="NCBIfam" id="TIGR02276">
    <property type="entry name" value="beta_rpt_yvtn"/>
    <property type="match status" value="3"/>
</dbReference>
<dbReference type="PANTHER" id="PTHR47197:SF3">
    <property type="entry name" value="DIHYDRO-HEME D1 DEHYDROGENASE"/>
    <property type="match status" value="1"/>
</dbReference>
<sequence length="324" mass="33481">MAIRTAVLALGAAMATVFCAQAQDRLVVVNKSDDTVSLVDAASYAEQTVIAVGENPHEVAISPDGSTAYVSDYGPEARGETISVIDLDAGAVSARWDLDGNLGPHGIWASADGANVWTTTETTGTVVEIDAATGDVTRVWETGQQLSHQLVPAPDGSKLFVANITSGSVSVIDRAYDSVTTVRTGPGAEGIDVSPDGAEVWVTNRDSGTISVIDAATDAILESFPSGGQVPIRLKFTPDGEEAWVSNAASGEVTVFDVETRELIAAVEVGAAPVGLLMSPDGSRVFVANTGADRVSVIDRETYAVVDSFEAGDEPDGLGWAPAE</sequence>
<dbReference type="SUPFAM" id="SSF51004">
    <property type="entry name" value="C-terminal (heme d1) domain of cytochrome cd1-nitrite reductase"/>
    <property type="match status" value="1"/>
</dbReference>
<dbReference type="EMBL" id="QEXV01000006">
    <property type="protein sequence ID" value="PWE16524.1"/>
    <property type="molecule type" value="Genomic_DNA"/>
</dbReference>
<evidence type="ECO:0000313" key="2">
    <source>
        <dbReference type="EMBL" id="PWE16524.1"/>
    </source>
</evidence>
<organism evidence="2 3">
    <name type="scientific">Marinicauda salina</name>
    <dbReference type="NCBI Taxonomy" id="2135793"/>
    <lineage>
        <taxon>Bacteria</taxon>
        <taxon>Pseudomonadati</taxon>
        <taxon>Pseudomonadota</taxon>
        <taxon>Alphaproteobacteria</taxon>
        <taxon>Maricaulales</taxon>
        <taxon>Maricaulaceae</taxon>
        <taxon>Marinicauda</taxon>
    </lineage>
</organism>
<accession>A0A2U2BR87</accession>